<comment type="caution">
    <text evidence="4">The sequence shown here is derived from an EMBL/GenBank/DDBJ whole genome shotgun (WGS) entry which is preliminary data.</text>
</comment>
<reference evidence="4" key="1">
    <citation type="journal article" date="2022" name="Int. J. Mol. Sci.">
        <title>Draft Genome of Tanacetum Coccineum: Genomic Comparison of Closely Related Tanacetum-Family Plants.</title>
        <authorList>
            <person name="Yamashiro T."/>
            <person name="Shiraishi A."/>
            <person name="Nakayama K."/>
            <person name="Satake H."/>
        </authorList>
    </citation>
    <scope>NUCLEOTIDE SEQUENCE</scope>
</reference>
<feature type="domain" description="Transposase (putative) gypsy type" evidence="3">
    <location>
        <begin position="133"/>
        <end position="190"/>
    </location>
</feature>
<feature type="transmembrane region" description="Helical" evidence="2">
    <location>
        <begin position="7"/>
        <end position="27"/>
    </location>
</feature>
<dbReference type="Pfam" id="PF04195">
    <property type="entry name" value="Transposase_28"/>
    <property type="match status" value="1"/>
</dbReference>
<dbReference type="PANTHER" id="PTHR31099:SF41">
    <property type="entry name" value="TRANSPOSASE (PUTATIVE), GYPSY TYPE-RELATED"/>
    <property type="match status" value="1"/>
</dbReference>
<evidence type="ECO:0000256" key="1">
    <source>
        <dbReference type="SAM" id="MobiDB-lite"/>
    </source>
</evidence>
<organism evidence="4 5">
    <name type="scientific">Tanacetum coccineum</name>
    <dbReference type="NCBI Taxonomy" id="301880"/>
    <lineage>
        <taxon>Eukaryota</taxon>
        <taxon>Viridiplantae</taxon>
        <taxon>Streptophyta</taxon>
        <taxon>Embryophyta</taxon>
        <taxon>Tracheophyta</taxon>
        <taxon>Spermatophyta</taxon>
        <taxon>Magnoliopsida</taxon>
        <taxon>eudicotyledons</taxon>
        <taxon>Gunneridae</taxon>
        <taxon>Pentapetalae</taxon>
        <taxon>asterids</taxon>
        <taxon>campanulids</taxon>
        <taxon>Asterales</taxon>
        <taxon>Asteraceae</taxon>
        <taxon>Asteroideae</taxon>
        <taxon>Anthemideae</taxon>
        <taxon>Anthemidinae</taxon>
        <taxon>Tanacetum</taxon>
    </lineage>
</organism>
<dbReference type="PANTHER" id="PTHR31099">
    <property type="entry name" value="OS06G0165300 PROTEIN"/>
    <property type="match status" value="1"/>
</dbReference>
<evidence type="ECO:0000259" key="3">
    <source>
        <dbReference type="Pfam" id="PF04195"/>
    </source>
</evidence>
<dbReference type="InterPro" id="IPR007321">
    <property type="entry name" value="Transposase_28"/>
</dbReference>
<feature type="region of interest" description="Disordered" evidence="1">
    <location>
        <begin position="390"/>
        <end position="431"/>
    </location>
</feature>
<dbReference type="EMBL" id="BQNB010018317">
    <property type="protein sequence ID" value="GJT73058.1"/>
    <property type="molecule type" value="Genomic_DNA"/>
</dbReference>
<keyword evidence="2" id="KW-0472">Membrane</keyword>
<dbReference type="Proteomes" id="UP001151760">
    <property type="component" value="Unassembled WGS sequence"/>
</dbReference>
<evidence type="ECO:0000313" key="4">
    <source>
        <dbReference type="EMBL" id="GJT73058.1"/>
    </source>
</evidence>
<evidence type="ECO:0000256" key="2">
    <source>
        <dbReference type="SAM" id="Phobius"/>
    </source>
</evidence>
<keyword evidence="2" id="KW-1133">Transmembrane helix</keyword>
<evidence type="ECO:0000313" key="5">
    <source>
        <dbReference type="Proteomes" id="UP001151760"/>
    </source>
</evidence>
<sequence>MILHADHVLHAVINARLLVPLLLLVYFRSYLFHVVMIPYQVGDVPLTCVAAIDYVSGIHVASSNCWLASFFARLFKMTNFAAKHSIMTPEMVENFCNDYYIPDEVHPVAPGRDKTITQFPEGKVGVYTRFFDYCGYRIPFTKFLMAVLRYFRIHISQLSPFGAARVSHFEVLTRVLDLAPSVTVFRAFYTRTYSDGLFSFAKRSPSSPSCFPKPPDSIKNWSDHFFWVDAKVFPIPVSLYVGGALEKDPAPHLTARQEQTVRLLENNKAPFRRYPECFLCLVGLSPYYPFDENTYPAFEGPDGKDMGLLDFIKTADPRKVQAVEVQKKDDQVKLLESTSHCFMPLVTPAAGGSSSAAAPEVSAPEVSAPAEVEPENVVPEDTYLDLTGPDEVVATQPGKSKRKRLGKQSDTLPAKQLRKDHPSFATGTGGKTLAGLRQLMPTSPLVSRPSFQADIQAHVVQSARITDVPVYTAAATVTSARENVGITPTSDVAGSSQLETSEGSDDSFYELPALNSAEAKRCMDYEQLYTEFNVGAARQICLESEVRSRAEHELELKEKLKGKYDARGRLLEEKDLEILRLKSLLVEEAERAETAKVVRLRGQVSALTGEVSVLKSTVAQKDTDISLLDSRATYLKSALDDSKAACAEAGSLITSLTSERDRLTSEIAELKCFKSPEYQGILGHALGRAMDFGMQEGLEAGYEHGVTGTPLSAVEAYNPEAARTSYFDAVRALEDVDFLLVNLLKSKKDAGMDEVLDCFILDGPLADLPEAAHLQPCLEQLFIPNHHSDDKAIVGETSLSFALMNVHSRAEGAKKHAAALRQLMMEIVSNPLSSQTWVGETSTSAAHLSVEDFDEVDTDKDLGSVVAIPKFTSKASSFFVGSTSIVQSIGMPISAGITASVSYVSENGVSSLLDFIIVRWDHRTCESSSIQSLLLSSNLAFIPSPKLLFALSTKPFVCGCFTEAKH</sequence>
<keyword evidence="5" id="KW-1185">Reference proteome</keyword>
<protein>
    <recommendedName>
        <fullName evidence="3">Transposase (putative) gypsy type domain-containing protein</fullName>
    </recommendedName>
</protein>
<reference evidence="4" key="2">
    <citation type="submission" date="2022-01" db="EMBL/GenBank/DDBJ databases">
        <authorList>
            <person name="Yamashiro T."/>
            <person name="Shiraishi A."/>
            <person name="Satake H."/>
            <person name="Nakayama K."/>
        </authorList>
    </citation>
    <scope>NUCLEOTIDE SEQUENCE</scope>
</reference>
<name>A0ABQ5GDA0_9ASTR</name>
<gene>
    <name evidence="4" type="ORF">Tco_1032344</name>
</gene>
<keyword evidence="2" id="KW-0812">Transmembrane</keyword>
<feature type="region of interest" description="Disordered" evidence="1">
    <location>
        <begin position="352"/>
        <end position="373"/>
    </location>
</feature>
<accession>A0ABQ5GDA0</accession>
<proteinExistence type="predicted"/>